<dbReference type="AlphaFoldDB" id="A1ZPA1"/>
<dbReference type="SMART" id="SM00506">
    <property type="entry name" value="A1pp"/>
    <property type="match status" value="1"/>
</dbReference>
<dbReference type="Gene3D" id="3.40.220.10">
    <property type="entry name" value="Leucine Aminopeptidase, subunit E, domain 1"/>
    <property type="match status" value="1"/>
</dbReference>
<dbReference type="SUPFAM" id="SSF52949">
    <property type="entry name" value="Macro domain-like"/>
    <property type="match status" value="1"/>
</dbReference>
<proteinExistence type="predicted"/>
<dbReference type="Proteomes" id="UP000004095">
    <property type="component" value="Unassembled WGS sequence"/>
</dbReference>
<comment type="caution">
    <text evidence="2">The sequence shown here is derived from an EMBL/GenBank/DDBJ whole genome shotgun (WGS) entry which is preliminary data.</text>
</comment>
<dbReference type="PROSITE" id="PS51154">
    <property type="entry name" value="MACRO"/>
    <property type="match status" value="1"/>
</dbReference>
<dbReference type="RefSeq" id="WP_002698924.1">
    <property type="nucleotide sequence ID" value="NZ_AAWS01000020.1"/>
</dbReference>
<protein>
    <submittedName>
        <fullName evidence="2">Gifsy-1 prophage protein</fullName>
    </submittedName>
</protein>
<dbReference type="InterPro" id="IPR051220">
    <property type="entry name" value="TFA_Chaperone"/>
</dbReference>
<organism evidence="2 3">
    <name type="scientific">Microscilla marina ATCC 23134</name>
    <dbReference type="NCBI Taxonomy" id="313606"/>
    <lineage>
        <taxon>Bacteria</taxon>
        <taxon>Pseudomonadati</taxon>
        <taxon>Bacteroidota</taxon>
        <taxon>Cytophagia</taxon>
        <taxon>Cytophagales</taxon>
        <taxon>Microscillaceae</taxon>
        <taxon>Microscilla</taxon>
    </lineage>
</organism>
<dbReference type="PANTHER" id="PTHR34413:SF2">
    <property type="entry name" value="PROPHAGE TAIL FIBER ASSEMBLY PROTEIN HOMOLOG TFAE-RELATED"/>
    <property type="match status" value="1"/>
</dbReference>
<gene>
    <name evidence="2" type="ORF">M23134_00334</name>
</gene>
<name>A1ZPA1_MICM2</name>
<evidence type="ECO:0000313" key="3">
    <source>
        <dbReference type="Proteomes" id="UP000004095"/>
    </source>
</evidence>
<feature type="domain" description="Macro" evidence="1">
    <location>
        <begin position="15"/>
        <end position="203"/>
    </location>
</feature>
<evidence type="ECO:0000313" key="2">
    <source>
        <dbReference type="EMBL" id="EAY27893.1"/>
    </source>
</evidence>
<keyword evidence="3" id="KW-1185">Reference proteome</keyword>
<dbReference type="InterPro" id="IPR043472">
    <property type="entry name" value="Macro_dom-like"/>
</dbReference>
<dbReference type="Pfam" id="PF01661">
    <property type="entry name" value="Macro"/>
    <property type="match status" value="1"/>
</dbReference>
<dbReference type="InterPro" id="IPR002589">
    <property type="entry name" value="Macro_dom"/>
</dbReference>
<accession>A1ZPA1</accession>
<dbReference type="EMBL" id="AAWS01000020">
    <property type="protein sequence ID" value="EAY27893.1"/>
    <property type="molecule type" value="Genomic_DNA"/>
</dbReference>
<dbReference type="OrthoDB" id="1336276at2"/>
<reference evidence="2 3" key="1">
    <citation type="submission" date="2007-01" db="EMBL/GenBank/DDBJ databases">
        <authorList>
            <person name="Haygood M."/>
            <person name="Podell S."/>
            <person name="Anderson C."/>
            <person name="Hopkinson B."/>
            <person name="Roe K."/>
            <person name="Barbeau K."/>
            <person name="Gaasterland T."/>
            <person name="Ferriera S."/>
            <person name="Johnson J."/>
            <person name="Kravitz S."/>
            <person name="Beeson K."/>
            <person name="Sutton G."/>
            <person name="Rogers Y.-H."/>
            <person name="Friedman R."/>
            <person name="Frazier M."/>
            <person name="Venter J.C."/>
        </authorList>
    </citation>
    <scope>NUCLEOTIDE SEQUENCE [LARGE SCALE GENOMIC DNA]</scope>
    <source>
        <strain evidence="2 3">ATCC 23134</strain>
    </source>
</reference>
<dbReference type="eggNOG" id="COG2110">
    <property type="taxonomic scope" value="Bacteria"/>
</dbReference>
<dbReference type="PANTHER" id="PTHR34413">
    <property type="entry name" value="PROPHAGE TAIL FIBER ASSEMBLY PROTEIN HOMOLOG TFAE-RELATED-RELATED"/>
    <property type="match status" value="1"/>
</dbReference>
<evidence type="ECO:0000259" key="1">
    <source>
        <dbReference type="PROSITE" id="PS51154"/>
    </source>
</evidence>
<sequence length="203" mass="22806">MEKLILVDPKEELCNAFRAAFKDDYPKVEVVQGFFEQLPEFDCMVSAANSFGLMDGGVDLAITNFFGADLQYRIQERIIKGYRGEQPVGTSFIIKTHHYKHPYLAHTPTMRVPLRITRTDNVYKAMFAMLLAITQHNESSGKDKINTVACPGLGTATGGLAPNEAARQMALAYHNFYNPPKKINWNYATQRQRDVGFGGDFFG</sequence>